<evidence type="ECO:0000256" key="6">
    <source>
        <dbReference type="ARBA" id="ARBA00023015"/>
    </source>
</evidence>
<evidence type="ECO:0000256" key="5">
    <source>
        <dbReference type="ARBA" id="ARBA00022491"/>
    </source>
</evidence>
<evidence type="ECO:0000256" key="3">
    <source>
        <dbReference type="ARBA" id="ARBA00006922"/>
    </source>
</evidence>
<evidence type="ECO:0000256" key="8">
    <source>
        <dbReference type="ARBA" id="ARBA00023242"/>
    </source>
</evidence>
<comment type="similarity">
    <text evidence="3">Belongs to the WHI5/NRM1 family.</text>
</comment>
<feature type="compositionally biased region" description="Low complexity" evidence="9">
    <location>
        <begin position="27"/>
        <end position="40"/>
    </location>
</feature>
<dbReference type="AlphaFoldDB" id="A0A3D8SAH2"/>
<keyword evidence="8" id="KW-0539">Nucleus</keyword>
<evidence type="ECO:0000256" key="7">
    <source>
        <dbReference type="ARBA" id="ARBA00023163"/>
    </source>
</evidence>
<dbReference type="EMBL" id="PDLN01000006">
    <property type="protein sequence ID" value="RDW83367.1"/>
    <property type="molecule type" value="Genomic_DNA"/>
</dbReference>
<evidence type="ECO:0000256" key="1">
    <source>
        <dbReference type="ARBA" id="ARBA00004123"/>
    </source>
</evidence>
<gene>
    <name evidence="10" type="ORF">BP5796_04858</name>
</gene>
<feature type="compositionally biased region" description="Polar residues" evidence="9">
    <location>
        <begin position="50"/>
        <end position="64"/>
    </location>
</feature>
<reference evidence="10 11" key="1">
    <citation type="journal article" date="2018" name="IMA Fungus">
        <title>IMA Genome-F 9: Draft genome sequence of Annulohypoxylon stygium, Aspergillus mulundensis, Berkeleyomyces basicola (syn. Thielaviopsis basicola), Ceratocystis smalleyi, two Cercospora beticola strains, Coleophoma cylindrospora, Fusarium fracticaudum, Phialophora cf. hyalina, and Morchella septimelata.</title>
        <authorList>
            <person name="Wingfield B.D."/>
            <person name="Bills G.F."/>
            <person name="Dong Y."/>
            <person name="Huang W."/>
            <person name="Nel W.J."/>
            <person name="Swalarsk-Parry B.S."/>
            <person name="Vaghefi N."/>
            <person name="Wilken P.M."/>
            <person name="An Z."/>
            <person name="de Beer Z.W."/>
            <person name="De Vos L."/>
            <person name="Chen L."/>
            <person name="Duong T.A."/>
            <person name="Gao Y."/>
            <person name="Hammerbacher A."/>
            <person name="Kikkert J.R."/>
            <person name="Li Y."/>
            <person name="Li H."/>
            <person name="Li K."/>
            <person name="Li Q."/>
            <person name="Liu X."/>
            <person name="Ma X."/>
            <person name="Naidoo K."/>
            <person name="Pethybridge S.J."/>
            <person name="Sun J."/>
            <person name="Steenkamp E.T."/>
            <person name="van der Nest M.A."/>
            <person name="van Wyk S."/>
            <person name="Wingfield M.J."/>
            <person name="Xiong C."/>
            <person name="Yue Q."/>
            <person name="Zhang X."/>
        </authorList>
    </citation>
    <scope>NUCLEOTIDE SEQUENCE [LARGE SCALE GENOMIC DNA]</scope>
    <source>
        <strain evidence="10 11">BP5796</strain>
    </source>
</reference>
<evidence type="ECO:0000256" key="4">
    <source>
        <dbReference type="ARBA" id="ARBA00022490"/>
    </source>
</evidence>
<evidence type="ECO:0000256" key="9">
    <source>
        <dbReference type="SAM" id="MobiDB-lite"/>
    </source>
</evidence>
<evidence type="ECO:0000313" key="10">
    <source>
        <dbReference type="EMBL" id="RDW83367.1"/>
    </source>
</evidence>
<keyword evidence="7" id="KW-0804">Transcription</keyword>
<name>A0A3D8SAH2_9HELO</name>
<dbReference type="OrthoDB" id="5345625at2759"/>
<feature type="region of interest" description="Disordered" evidence="9">
    <location>
        <begin position="24"/>
        <end position="191"/>
    </location>
</feature>
<dbReference type="Proteomes" id="UP000256328">
    <property type="component" value="Unassembled WGS sequence"/>
</dbReference>
<dbReference type="Pfam" id="PF08528">
    <property type="entry name" value="Whi5"/>
    <property type="match status" value="1"/>
</dbReference>
<comment type="subcellular location">
    <subcellularLocation>
        <location evidence="2">Cytoplasm</location>
    </subcellularLocation>
    <subcellularLocation>
        <location evidence="1">Nucleus</location>
    </subcellularLocation>
</comment>
<keyword evidence="6" id="KW-0805">Transcription regulation</keyword>
<organism evidence="10 11">
    <name type="scientific">Coleophoma crateriformis</name>
    <dbReference type="NCBI Taxonomy" id="565419"/>
    <lineage>
        <taxon>Eukaryota</taxon>
        <taxon>Fungi</taxon>
        <taxon>Dikarya</taxon>
        <taxon>Ascomycota</taxon>
        <taxon>Pezizomycotina</taxon>
        <taxon>Leotiomycetes</taxon>
        <taxon>Helotiales</taxon>
        <taxon>Dermateaceae</taxon>
        <taxon>Coleophoma</taxon>
    </lineage>
</organism>
<feature type="compositionally biased region" description="Basic and acidic residues" evidence="9">
    <location>
        <begin position="117"/>
        <end position="131"/>
    </location>
</feature>
<feature type="compositionally biased region" description="Low complexity" evidence="9">
    <location>
        <begin position="155"/>
        <end position="184"/>
    </location>
</feature>
<evidence type="ECO:0000256" key="2">
    <source>
        <dbReference type="ARBA" id="ARBA00004496"/>
    </source>
</evidence>
<dbReference type="InterPro" id="IPR013734">
    <property type="entry name" value="TF_Nrm1/Whi5"/>
</dbReference>
<keyword evidence="11" id="KW-1185">Reference proteome</keyword>
<evidence type="ECO:0000313" key="11">
    <source>
        <dbReference type="Proteomes" id="UP000256328"/>
    </source>
</evidence>
<comment type="caution">
    <text evidence="10">The sequence shown here is derived from an EMBL/GenBank/DDBJ whole genome shotgun (WGS) entry which is preliminary data.</text>
</comment>
<sequence length="392" mass="42023">MSSNNPPTTTRRVLSALDVNATLLPGSQDSSKLSQQQQSSILTKKGPVAQDSSLPESFTISPQATLGRRPSETAGVVGRKRHADVIAGAEEESSLDGATDRSAKKSRVRSPVLEDGDVGHRDQDRQDEVVHPGECAMSEAANVRDGDLLPAMERSPSASSSPSSSFSFGPGLDDTQNTITTNITEPDPEPVAQNTTVQETATIILPPARNLTPAEIRQVRCKPSHYPKSCLTKKQKATAIRLRLGLASYKLRTNQLDVPLSRLQVRTMSSKFPPLPRLPPATTAEDRTTSGLSTARHNSLPEISARGPSFIKERLAHVSSSPPASLAKHAHDPTTTPILPRQRHGLLNPPHLEAPIWSQTPEKYSPSGADLTSSVVKGRAADGLLSLMGARR</sequence>
<dbReference type="GO" id="GO:0005634">
    <property type="term" value="C:nucleus"/>
    <property type="evidence" value="ECO:0007669"/>
    <property type="project" value="UniProtKB-SubCell"/>
</dbReference>
<accession>A0A3D8SAH2</accession>
<proteinExistence type="inferred from homology"/>
<dbReference type="GO" id="GO:0005737">
    <property type="term" value="C:cytoplasm"/>
    <property type="evidence" value="ECO:0007669"/>
    <property type="project" value="UniProtKB-SubCell"/>
</dbReference>
<keyword evidence="5" id="KW-0678">Repressor</keyword>
<keyword evidence="4" id="KW-0963">Cytoplasm</keyword>
<feature type="region of interest" description="Disordered" evidence="9">
    <location>
        <begin position="271"/>
        <end position="302"/>
    </location>
</feature>
<protein>
    <submittedName>
        <fullName evidence="10">Uncharacterized protein</fullName>
    </submittedName>
</protein>